<name>A0A9P6U8A6_9FUNG</name>
<keyword evidence="2" id="KW-1185">Reference proteome</keyword>
<comment type="caution">
    <text evidence="1">The sequence shown here is derived from an EMBL/GenBank/DDBJ whole genome shotgun (WGS) entry which is preliminary data.</text>
</comment>
<evidence type="ECO:0000313" key="2">
    <source>
        <dbReference type="Proteomes" id="UP000726737"/>
    </source>
</evidence>
<organism evidence="1 2">
    <name type="scientific">Mortierella polycephala</name>
    <dbReference type="NCBI Taxonomy" id="41804"/>
    <lineage>
        <taxon>Eukaryota</taxon>
        <taxon>Fungi</taxon>
        <taxon>Fungi incertae sedis</taxon>
        <taxon>Mucoromycota</taxon>
        <taxon>Mortierellomycotina</taxon>
        <taxon>Mortierellomycetes</taxon>
        <taxon>Mortierellales</taxon>
        <taxon>Mortierellaceae</taxon>
        <taxon>Mortierella</taxon>
    </lineage>
</organism>
<dbReference type="AlphaFoldDB" id="A0A9P6U8A6"/>
<protein>
    <submittedName>
        <fullName evidence="1">Uncharacterized protein</fullName>
    </submittedName>
</protein>
<dbReference type="Proteomes" id="UP000726737">
    <property type="component" value="Unassembled WGS sequence"/>
</dbReference>
<gene>
    <name evidence="1" type="ORF">BG011_008768</name>
</gene>
<proteinExistence type="predicted"/>
<sequence>MPYTPNVLTRYTTSQLSVEFKRMYRKGNMELHEKPQTQKAKGLLPAACEIEIQNGVSLIENFSNALKAKLQELIGDQNYALADAQGWLSLQEPGFLVARLLTDMGRGEEHQRRKPGACKSFITAVRTLSTDEIQDHLEFIRQPTFDPSTYNSKGYILRGSLQTDGFRLQLLAFKLKEPRRILQSGCEAEGRLPASVQMPVMAGGAQTHGPTWRDGIQQRH</sequence>
<dbReference type="EMBL" id="JAAAJA010000074">
    <property type="protein sequence ID" value="KAG0263475.1"/>
    <property type="molecule type" value="Genomic_DNA"/>
</dbReference>
<dbReference type="OrthoDB" id="2441991at2759"/>
<reference evidence="1" key="1">
    <citation type="journal article" date="2020" name="Fungal Divers.">
        <title>Resolving the Mortierellaceae phylogeny through synthesis of multi-gene phylogenetics and phylogenomics.</title>
        <authorList>
            <person name="Vandepol N."/>
            <person name="Liber J."/>
            <person name="Desiro A."/>
            <person name="Na H."/>
            <person name="Kennedy M."/>
            <person name="Barry K."/>
            <person name="Grigoriev I.V."/>
            <person name="Miller A.N."/>
            <person name="O'Donnell K."/>
            <person name="Stajich J.E."/>
            <person name="Bonito G."/>
        </authorList>
    </citation>
    <scope>NUCLEOTIDE SEQUENCE</scope>
    <source>
        <strain evidence="1">KOD948</strain>
    </source>
</reference>
<accession>A0A9P6U8A6</accession>
<evidence type="ECO:0000313" key="1">
    <source>
        <dbReference type="EMBL" id="KAG0263475.1"/>
    </source>
</evidence>